<dbReference type="InterPro" id="IPR006037">
    <property type="entry name" value="RCK_C"/>
</dbReference>
<name>A0ABT7M7K1_9PSEU</name>
<dbReference type="Gene3D" id="3.30.70.1450">
    <property type="entry name" value="Regulator of K+ conductance, C-terminal domain"/>
    <property type="match status" value="1"/>
</dbReference>
<comment type="caution">
    <text evidence="2">The sequence shown here is derived from an EMBL/GenBank/DDBJ whole genome shotgun (WGS) entry which is preliminary data.</text>
</comment>
<accession>A0ABT7M7K1</accession>
<dbReference type="EMBL" id="JASVWF010000002">
    <property type="protein sequence ID" value="MDL5156652.1"/>
    <property type="molecule type" value="Genomic_DNA"/>
</dbReference>
<dbReference type="InterPro" id="IPR026278">
    <property type="entry name" value="KhtT"/>
</dbReference>
<gene>
    <name evidence="2" type="ORF">QRT03_11830</name>
</gene>
<protein>
    <submittedName>
        <fullName evidence="2">Cation:proton antiporter regulatory subunit</fullName>
    </submittedName>
</protein>
<feature type="domain" description="RCK C-terminal" evidence="1">
    <location>
        <begin position="75"/>
        <end position="159"/>
    </location>
</feature>
<evidence type="ECO:0000313" key="3">
    <source>
        <dbReference type="Proteomes" id="UP001231924"/>
    </source>
</evidence>
<dbReference type="PANTHER" id="PTHR30445">
    <property type="entry name" value="K(+)_H(+) ANTIPORTER SUBUNIT KHTT"/>
    <property type="match status" value="1"/>
</dbReference>
<dbReference type="Pfam" id="PF25991">
    <property type="entry name" value="KhtT_N"/>
    <property type="match status" value="1"/>
</dbReference>
<dbReference type="Pfam" id="PF02080">
    <property type="entry name" value="TrkA_C"/>
    <property type="match status" value="1"/>
</dbReference>
<organism evidence="2 3">
    <name type="scientific">Actinomycetospora termitidis</name>
    <dbReference type="NCBI Taxonomy" id="3053470"/>
    <lineage>
        <taxon>Bacteria</taxon>
        <taxon>Bacillati</taxon>
        <taxon>Actinomycetota</taxon>
        <taxon>Actinomycetes</taxon>
        <taxon>Pseudonocardiales</taxon>
        <taxon>Pseudonocardiaceae</taxon>
        <taxon>Actinomycetospora</taxon>
    </lineage>
</organism>
<evidence type="ECO:0000259" key="1">
    <source>
        <dbReference type="PROSITE" id="PS51202"/>
    </source>
</evidence>
<dbReference type="RefSeq" id="WP_286052971.1">
    <property type="nucleotide sequence ID" value="NZ_JASVWF010000002.1"/>
</dbReference>
<dbReference type="SUPFAM" id="SSF116726">
    <property type="entry name" value="TrkA C-terminal domain-like"/>
    <property type="match status" value="1"/>
</dbReference>
<sequence>MDVEVTRLPGIGTKQEFVTGDGRRVGVLTHRDGHRELLLAGRDDPDACVATVPLSEAECNALGTLLGAPNLVAQLQDQQREVEGVSTAQFPITDGSPYAGRPLADTAMRTRTATSIVAVVRDHVVSPSPRPDFVFAAGDLVVIVGTGDGLKQAAEILENG</sequence>
<dbReference type="PANTHER" id="PTHR30445:SF8">
    <property type="entry name" value="K(+)_H(+) ANTIPORTER SUBUNIT KHTT"/>
    <property type="match status" value="1"/>
</dbReference>
<proteinExistence type="predicted"/>
<keyword evidence="3" id="KW-1185">Reference proteome</keyword>
<dbReference type="Proteomes" id="UP001231924">
    <property type="component" value="Unassembled WGS sequence"/>
</dbReference>
<dbReference type="PROSITE" id="PS51202">
    <property type="entry name" value="RCK_C"/>
    <property type="match status" value="1"/>
</dbReference>
<dbReference type="InterPro" id="IPR050144">
    <property type="entry name" value="AAE_transporter"/>
</dbReference>
<reference evidence="2 3" key="1">
    <citation type="submission" date="2023-06" db="EMBL/GenBank/DDBJ databases">
        <title>Actinomycetospora Odt1-22.</title>
        <authorList>
            <person name="Supong K."/>
        </authorList>
    </citation>
    <scope>NUCLEOTIDE SEQUENCE [LARGE SCALE GENOMIC DNA]</scope>
    <source>
        <strain evidence="2 3">Odt1-22</strain>
    </source>
</reference>
<dbReference type="InterPro" id="IPR058776">
    <property type="entry name" value="KhtT-like_N"/>
</dbReference>
<evidence type="ECO:0000313" key="2">
    <source>
        <dbReference type="EMBL" id="MDL5156652.1"/>
    </source>
</evidence>
<dbReference type="PIRSF" id="PIRSF005028">
    <property type="entry name" value="KhtT"/>
    <property type="match status" value="1"/>
</dbReference>
<dbReference type="InterPro" id="IPR036721">
    <property type="entry name" value="RCK_C_sf"/>
</dbReference>